<name>A0A2V1K4W3_9ACTO</name>
<dbReference type="Gene3D" id="3.40.50.2000">
    <property type="entry name" value="Glycogen Phosphorylase B"/>
    <property type="match status" value="1"/>
</dbReference>
<accession>A0A2V1K4W3</accession>
<dbReference type="AlphaFoldDB" id="A0A2V1K4W3"/>
<gene>
    <name evidence="1" type="ORF">DD236_05635</name>
</gene>
<reference evidence="2" key="1">
    <citation type="submission" date="2018-05" db="EMBL/GenBank/DDBJ databases">
        <authorList>
            <person name="Li Y."/>
        </authorList>
    </citation>
    <scope>NUCLEOTIDE SEQUENCE [LARGE SCALE GENOMIC DNA]</scope>
    <source>
        <strain evidence="2">sk1b4</strain>
    </source>
</reference>
<dbReference type="OrthoDB" id="3247161at2"/>
<dbReference type="EMBL" id="QETB01000003">
    <property type="protein sequence ID" value="PWF26344.1"/>
    <property type="molecule type" value="Genomic_DNA"/>
</dbReference>
<protein>
    <recommendedName>
        <fullName evidence="3">Glycosyltransferase family 1 protein</fullName>
    </recommendedName>
</protein>
<evidence type="ECO:0000313" key="1">
    <source>
        <dbReference type="EMBL" id="PWF26344.1"/>
    </source>
</evidence>
<dbReference type="Proteomes" id="UP000245283">
    <property type="component" value="Unassembled WGS sequence"/>
</dbReference>
<dbReference type="RefSeq" id="WP_109093416.1">
    <property type="nucleotide sequence ID" value="NZ_CAMELQ010000001.1"/>
</dbReference>
<proteinExistence type="predicted"/>
<keyword evidence="2" id="KW-1185">Reference proteome</keyword>
<evidence type="ECO:0000313" key="2">
    <source>
        <dbReference type="Proteomes" id="UP000245283"/>
    </source>
</evidence>
<sequence length="352" mass="39867">MQVFIKRDATVITEDGHVAGKDAGPTLVRRFLRLFPGSNLIGPAPRRCDGFDVVPLAFVDPADSVIINMDVLDSCDVWRTVFHASGEDVQPQIMNFVWWPVRDLEHRVEKQLFALSCALFPTFASSHRTAQEVREMVAKRTTSDIAAQAKLAWVNLGFRLDHVQERQATEVPIVLYPAIYLTRTKRPDFFRKVVEKVRARTRLTVEMRLHETHLVSEKAMEFSRLNWVWVGPLTSQRSSYYQALAQTTAFLATATEEAYGLAYVEAMGSGVIGIFPDLAWARALLPADYPYLYTSESEAEKMLYQAITEPEQCRAELDAAAGGSFTGWVNEHHSDDAFDREVVSRVNEWFES</sequence>
<organism evidence="1 2">
    <name type="scientific">Ancrocorticia populi</name>
    <dbReference type="NCBI Taxonomy" id="2175228"/>
    <lineage>
        <taxon>Bacteria</taxon>
        <taxon>Bacillati</taxon>
        <taxon>Actinomycetota</taxon>
        <taxon>Actinomycetes</taxon>
        <taxon>Actinomycetales</taxon>
        <taxon>Actinomycetaceae</taxon>
        <taxon>Ancrocorticia</taxon>
    </lineage>
</organism>
<comment type="caution">
    <text evidence="1">The sequence shown here is derived from an EMBL/GenBank/DDBJ whole genome shotgun (WGS) entry which is preliminary data.</text>
</comment>
<dbReference type="SUPFAM" id="SSF53756">
    <property type="entry name" value="UDP-Glycosyltransferase/glycogen phosphorylase"/>
    <property type="match status" value="1"/>
</dbReference>
<evidence type="ECO:0008006" key="3">
    <source>
        <dbReference type="Google" id="ProtNLM"/>
    </source>
</evidence>